<accession>A0AAE0NUK7</accession>
<evidence type="ECO:0000313" key="1">
    <source>
        <dbReference type="EMBL" id="KAK3388022.1"/>
    </source>
</evidence>
<reference evidence="1" key="2">
    <citation type="submission" date="2023-06" db="EMBL/GenBank/DDBJ databases">
        <authorList>
            <consortium name="Lawrence Berkeley National Laboratory"/>
            <person name="Haridas S."/>
            <person name="Hensen N."/>
            <person name="Bonometti L."/>
            <person name="Westerberg I."/>
            <person name="Brannstrom I.O."/>
            <person name="Guillou S."/>
            <person name="Cros-Aarteil S."/>
            <person name="Calhoun S."/>
            <person name="Kuo A."/>
            <person name="Mondo S."/>
            <person name="Pangilinan J."/>
            <person name="Riley R."/>
            <person name="LaButti K."/>
            <person name="Andreopoulos B."/>
            <person name="Lipzen A."/>
            <person name="Chen C."/>
            <person name="Yanf M."/>
            <person name="Daum C."/>
            <person name="Ng V."/>
            <person name="Clum A."/>
            <person name="Steindorff A."/>
            <person name="Ohm R."/>
            <person name="Martin F."/>
            <person name="Silar P."/>
            <person name="Natvig D."/>
            <person name="Lalanne C."/>
            <person name="Gautier V."/>
            <person name="Ament-velasquez S.L."/>
            <person name="Kruys A."/>
            <person name="Hutchinson M.I."/>
            <person name="Powell A.J."/>
            <person name="Barry K."/>
            <person name="Miller A.N."/>
            <person name="Grigoriev I.V."/>
            <person name="Debuchy R."/>
            <person name="Gladieux P."/>
            <person name="Thoren M.H."/>
            <person name="Johannesson H."/>
        </authorList>
    </citation>
    <scope>NUCLEOTIDE SEQUENCE</scope>
    <source>
        <strain evidence="1">CBS 232.78</strain>
    </source>
</reference>
<protein>
    <submittedName>
        <fullName evidence="1">Uncharacterized protein</fullName>
    </submittedName>
</protein>
<comment type="caution">
    <text evidence="1">The sequence shown here is derived from an EMBL/GenBank/DDBJ whole genome shotgun (WGS) entry which is preliminary data.</text>
</comment>
<dbReference type="AlphaFoldDB" id="A0AAE0NUK7"/>
<dbReference type="EMBL" id="JAULSW010000003">
    <property type="protein sequence ID" value="KAK3388022.1"/>
    <property type="molecule type" value="Genomic_DNA"/>
</dbReference>
<proteinExistence type="predicted"/>
<gene>
    <name evidence="1" type="ORF">B0H63DRAFT_522040</name>
</gene>
<keyword evidence="2" id="KW-1185">Reference proteome</keyword>
<reference evidence="1" key="1">
    <citation type="journal article" date="2023" name="Mol. Phylogenet. Evol.">
        <title>Genome-scale phylogeny and comparative genomics of the fungal order Sordariales.</title>
        <authorList>
            <person name="Hensen N."/>
            <person name="Bonometti L."/>
            <person name="Westerberg I."/>
            <person name="Brannstrom I.O."/>
            <person name="Guillou S."/>
            <person name="Cros-Aarteil S."/>
            <person name="Calhoun S."/>
            <person name="Haridas S."/>
            <person name="Kuo A."/>
            <person name="Mondo S."/>
            <person name="Pangilinan J."/>
            <person name="Riley R."/>
            <person name="LaButti K."/>
            <person name="Andreopoulos B."/>
            <person name="Lipzen A."/>
            <person name="Chen C."/>
            <person name="Yan M."/>
            <person name="Daum C."/>
            <person name="Ng V."/>
            <person name="Clum A."/>
            <person name="Steindorff A."/>
            <person name="Ohm R.A."/>
            <person name="Martin F."/>
            <person name="Silar P."/>
            <person name="Natvig D.O."/>
            <person name="Lalanne C."/>
            <person name="Gautier V."/>
            <person name="Ament-Velasquez S.L."/>
            <person name="Kruys A."/>
            <person name="Hutchinson M.I."/>
            <person name="Powell A.J."/>
            <person name="Barry K."/>
            <person name="Miller A.N."/>
            <person name="Grigoriev I.V."/>
            <person name="Debuchy R."/>
            <person name="Gladieux P."/>
            <person name="Hiltunen Thoren M."/>
            <person name="Johannesson H."/>
        </authorList>
    </citation>
    <scope>NUCLEOTIDE SEQUENCE</scope>
    <source>
        <strain evidence="1">CBS 232.78</strain>
    </source>
</reference>
<organism evidence="1 2">
    <name type="scientific">Podospora didyma</name>
    <dbReference type="NCBI Taxonomy" id="330526"/>
    <lineage>
        <taxon>Eukaryota</taxon>
        <taxon>Fungi</taxon>
        <taxon>Dikarya</taxon>
        <taxon>Ascomycota</taxon>
        <taxon>Pezizomycotina</taxon>
        <taxon>Sordariomycetes</taxon>
        <taxon>Sordariomycetidae</taxon>
        <taxon>Sordariales</taxon>
        <taxon>Podosporaceae</taxon>
        <taxon>Podospora</taxon>
    </lineage>
</organism>
<name>A0AAE0NUK7_9PEZI</name>
<dbReference type="Proteomes" id="UP001285441">
    <property type="component" value="Unassembled WGS sequence"/>
</dbReference>
<evidence type="ECO:0000313" key="2">
    <source>
        <dbReference type="Proteomes" id="UP001285441"/>
    </source>
</evidence>
<sequence length="85" mass="9306">MSPESSGALGACWLGTGNQAKITAYSSKSMRLPFADLAWMNENRVFKMFPEWGGYTGCTNASMQHFYSKRPTPDSASDSLSRADT</sequence>